<keyword evidence="2" id="KW-1185">Reference proteome</keyword>
<evidence type="ECO:0000313" key="1">
    <source>
        <dbReference type="EMBL" id="KAF0845617.1"/>
    </source>
</evidence>
<protein>
    <submittedName>
        <fullName evidence="1">Uncharacterized protein</fullName>
    </submittedName>
</protein>
<evidence type="ECO:0000313" key="2">
    <source>
        <dbReference type="Proteomes" id="UP000798951"/>
    </source>
</evidence>
<organism evidence="1 2">
    <name type="scientific">Nocardia caishijiensis</name>
    <dbReference type="NCBI Taxonomy" id="184756"/>
    <lineage>
        <taxon>Bacteria</taxon>
        <taxon>Bacillati</taxon>
        <taxon>Actinomycetota</taxon>
        <taxon>Actinomycetes</taxon>
        <taxon>Mycobacteriales</taxon>
        <taxon>Nocardiaceae</taxon>
        <taxon>Nocardia</taxon>
    </lineage>
</organism>
<gene>
    <name evidence="1" type="ORF">FNL39_1062</name>
</gene>
<proteinExistence type="predicted"/>
<sequence length="200" mass="22166">MDELSRAADLFALGELPDRDLTMIAAEALARGLDSPALIELACLHRDDDREASELFRAAVNELGLLDIASWSEREVSVRLGRATRHAAALLNDEGDPVEHLRVIDAELFSLANRFEPEVPELVSLADDFSQMSMCLEQGYSDAAQIWDDVRRGCRNLLAGSPYEPVYERVDLSSYRATAPEPPVRPKSTLRARIAALFRG</sequence>
<comment type="caution">
    <text evidence="1">The sequence shown here is derived from an EMBL/GenBank/DDBJ whole genome shotgun (WGS) entry which is preliminary data.</text>
</comment>
<dbReference type="Proteomes" id="UP000798951">
    <property type="component" value="Unassembled WGS sequence"/>
</dbReference>
<reference evidence="1 2" key="1">
    <citation type="submission" date="2019-07" db="EMBL/GenBank/DDBJ databases">
        <title>Genomic Encyclopedia of Type Strains, Phase IV (KMG-IV): sequencing the most valuable type-strain genomes for metagenomic binning, comparative biology and taxonomic classification.</title>
        <authorList>
            <person name="Goeker M."/>
        </authorList>
    </citation>
    <scope>NUCLEOTIDE SEQUENCE [LARGE SCALE GENOMIC DNA]</scope>
    <source>
        <strain evidence="1 2">DSM 44831</strain>
    </source>
</reference>
<name>A0ABQ6YIK2_9NOCA</name>
<dbReference type="EMBL" id="VMSD01000006">
    <property type="protein sequence ID" value="KAF0845617.1"/>
    <property type="molecule type" value="Genomic_DNA"/>
</dbReference>
<accession>A0ABQ6YIK2</accession>